<dbReference type="RefSeq" id="WP_173635613.1">
    <property type="nucleotide sequence ID" value="NZ_CP054212.1"/>
</dbReference>
<dbReference type="CDD" id="cd17025">
    <property type="entry name" value="T3SC_IA_ShcF-like"/>
    <property type="match status" value="1"/>
</dbReference>
<organism evidence="1 2">
    <name type="scientific">Paramixta manurensis</name>
    <dbReference type="NCBI Taxonomy" id="2740817"/>
    <lineage>
        <taxon>Bacteria</taxon>
        <taxon>Pseudomonadati</taxon>
        <taxon>Pseudomonadota</taxon>
        <taxon>Gammaproteobacteria</taxon>
        <taxon>Enterobacterales</taxon>
        <taxon>Erwiniaceae</taxon>
        <taxon>Paramixta</taxon>
    </lineage>
</organism>
<evidence type="ECO:0000313" key="2">
    <source>
        <dbReference type="Proteomes" id="UP000505325"/>
    </source>
</evidence>
<evidence type="ECO:0000313" key="1">
    <source>
        <dbReference type="EMBL" id="QKJ88771.1"/>
    </source>
</evidence>
<dbReference type="GO" id="GO:0030254">
    <property type="term" value="P:protein secretion by the type III secretion system"/>
    <property type="evidence" value="ECO:0007669"/>
    <property type="project" value="InterPro"/>
</dbReference>
<dbReference type="Pfam" id="PF05932">
    <property type="entry name" value="CesT"/>
    <property type="match status" value="1"/>
</dbReference>
<name>A0A6M8UIM4_9GAMM</name>
<dbReference type="SUPFAM" id="SSF69635">
    <property type="entry name" value="Type III secretory system chaperone-like"/>
    <property type="match status" value="1"/>
</dbReference>
<dbReference type="InterPro" id="IPR010261">
    <property type="entry name" value="Tir_chaperone"/>
</dbReference>
<gene>
    <name evidence="1" type="ORF">PMPD1_3860</name>
</gene>
<dbReference type="KEGG" id="pmak:PMPD1_3860"/>
<dbReference type="EMBL" id="CP054212">
    <property type="protein sequence ID" value="QKJ88771.1"/>
    <property type="molecule type" value="Genomic_DNA"/>
</dbReference>
<reference evidence="1 2" key="1">
    <citation type="submission" date="2020-06" db="EMBL/GenBank/DDBJ databases">
        <title>Genome sequence of Paramixta manurensis strain PD-1.</title>
        <authorList>
            <person name="Lee C.W."/>
            <person name="Kim J."/>
        </authorList>
    </citation>
    <scope>NUCLEOTIDE SEQUENCE [LARGE SCALE GENOMIC DNA]</scope>
    <source>
        <strain evidence="1 2">PD-1</strain>
    </source>
</reference>
<dbReference type="Gene3D" id="3.30.1460.10">
    <property type="match status" value="1"/>
</dbReference>
<keyword evidence="2" id="KW-1185">Reference proteome</keyword>
<dbReference type="AlphaFoldDB" id="A0A6M8UIM4"/>
<sequence length="136" mass="15364">MAGSSRLFQLLTNLVEEGELPETSEGYVLSLSETLSVEIEESPADHMTVSCLLNAPEERFYDWGTLAVLLQTNLLGLEHPPILVGALIEEQQILMWSRQPFILLDRPALKRLFERFATQAEKLEQWLAQPLVDEVG</sequence>
<proteinExistence type="predicted"/>
<protein>
    <submittedName>
        <fullName evidence="1">Uncharacterized protein</fullName>
    </submittedName>
</protein>
<dbReference type="Proteomes" id="UP000505325">
    <property type="component" value="Chromosome"/>
</dbReference>
<accession>A0A6M8UIM4</accession>